<dbReference type="Gene3D" id="3.90.850.10">
    <property type="entry name" value="Fumarylacetoacetase-like, C-terminal domain"/>
    <property type="match status" value="1"/>
</dbReference>
<keyword evidence="1" id="KW-0456">Lyase</keyword>
<dbReference type="InterPro" id="IPR011234">
    <property type="entry name" value="Fumarylacetoacetase-like_C"/>
</dbReference>
<evidence type="ECO:0000313" key="3">
    <source>
        <dbReference type="EMBL" id="PIO98850.1"/>
    </source>
</evidence>
<evidence type="ECO:0000256" key="1">
    <source>
        <dbReference type="ARBA" id="ARBA00023239"/>
    </source>
</evidence>
<reference evidence="3 4" key="1">
    <citation type="submission" date="2017-08" db="EMBL/GenBank/DDBJ databases">
        <title>Pleomorphomonas carboxidotrophicus sp. nov., a new mesophilic hydrogenogenic carboxidotroph.</title>
        <authorList>
            <person name="Esquivel-Elizondo S."/>
            <person name="Krajmalnik-Brown R."/>
            <person name="Maldonado J."/>
        </authorList>
    </citation>
    <scope>NUCLEOTIDE SEQUENCE [LARGE SCALE GENOMIC DNA]</scope>
    <source>
        <strain evidence="3 4">SVCO-16</strain>
    </source>
</reference>
<dbReference type="GO" id="GO:0005737">
    <property type="term" value="C:cytoplasm"/>
    <property type="evidence" value="ECO:0007669"/>
    <property type="project" value="TreeGrafter"/>
</dbReference>
<dbReference type="GO" id="GO:0008684">
    <property type="term" value="F:2-oxopent-4-enoate hydratase activity"/>
    <property type="evidence" value="ECO:0007669"/>
    <property type="project" value="TreeGrafter"/>
</dbReference>
<dbReference type="Pfam" id="PF01557">
    <property type="entry name" value="FAA_hydrolase"/>
    <property type="match status" value="1"/>
</dbReference>
<gene>
    <name evidence="3" type="ORF">CJ014_12195</name>
</gene>
<dbReference type="Proteomes" id="UP000231070">
    <property type="component" value="Unassembled WGS sequence"/>
</dbReference>
<evidence type="ECO:0000313" key="4">
    <source>
        <dbReference type="Proteomes" id="UP000231070"/>
    </source>
</evidence>
<accession>A0A2G9WXJ7</accession>
<dbReference type="PROSITE" id="PS51257">
    <property type="entry name" value="PROKAR_LIPOPROTEIN"/>
    <property type="match status" value="1"/>
</dbReference>
<dbReference type="EMBL" id="NQVN01000007">
    <property type="protein sequence ID" value="PIO98850.1"/>
    <property type="molecule type" value="Genomic_DNA"/>
</dbReference>
<protein>
    <recommendedName>
        <fullName evidence="2">Fumarylacetoacetase-like C-terminal domain-containing protein</fullName>
    </recommendedName>
</protein>
<dbReference type="OrthoDB" id="9792137at2"/>
<dbReference type="InterPro" id="IPR036663">
    <property type="entry name" value="Fumarylacetoacetase_C_sf"/>
</dbReference>
<keyword evidence="4" id="KW-1185">Reference proteome</keyword>
<dbReference type="PANTHER" id="PTHR30143">
    <property type="entry name" value="ACID HYDRATASE"/>
    <property type="match status" value="1"/>
</dbReference>
<comment type="caution">
    <text evidence="3">The sequence shown here is derived from an EMBL/GenBank/DDBJ whole genome shotgun (WGS) entry which is preliminary data.</text>
</comment>
<dbReference type="PANTHER" id="PTHR30143:SF0">
    <property type="entry name" value="2-KETO-4-PENTENOATE HYDRATASE"/>
    <property type="match status" value="1"/>
</dbReference>
<sequence length="326" mass="33760">MSSIRATACSAAVCSIFACRASHRPDRHEGDGFRKAVPSELTSLAPTQHNVPPLSRPGRVAVRRNKEIFEVSHEIGAASRLADLLIEAREKGKKLTSEAIGDLVPPDAAAADAVQLAVAARLGSIGGYKVLQVGDNPGAWGAVLAKRIFEAPAAVAYSVSPLKVEAEIAFVFGRDLPGKPDGAAYSADDVAAAIDGAFAAFEILESCLAAEPRPSPLLGRADFMGNWGLVRGPVVADWRARVHADVAVRLEVGGRVAVDQKGGHPSGAPAHPLTWLANALAAAGRPLRAGEVVTTGAFGGGHDIAPGETAVATIEGFEPIRFTLKA</sequence>
<evidence type="ECO:0000259" key="2">
    <source>
        <dbReference type="Pfam" id="PF01557"/>
    </source>
</evidence>
<organism evidence="3 4">
    <name type="scientific">Pleomorphomonas carboxyditropha</name>
    <dbReference type="NCBI Taxonomy" id="2023338"/>
    <lineage>
        <taxon>Bacteria</taxon>
        <taxon>Pseudomonadati</taxon>
        <taxon>Pseudomonadota</taxon>
        <taxon>Alphaproteobacteria</taxon>
        <taxon>Hyphomicrobiales</taxon>
        <taxon>Pleomorphomonadaceae</taxon>
        <taxon>Pleomorphomonas</taxon>
    </lineage>
</organism>
<proteinExistence type="predicted"/>
<dbReference type="AlphaFoldDB" id="A0A2G9WXJ7"/>
<dbReference type="InterPro" id="IPR050772">
    <property type="entry name" value="Hydratase-Decarb/MhpD_sf"/>
</dbReference>
<name>A0A2G9WXJ7_9HYPH</name>
<dbReference type="SUPFAM" id="SSF56529">
    <property type="entry name" value="FAH"/>
    <property type="match status" value="1"/>
</dbReference>
<feature type="domain" description="Fumarylacetoacetase-like C-terminal" evidence="2">
    <location>
        <begin position="155"/>
        <end position="323"/>
    </location>
</feature>